<dbReference type="RefSeq" id="WP_212691030.1">
    <property type="nucleotide sequence ID" value="NZ_CP058561.1"/>
</dbReference>
<dbReference type="KEGG" id="vgu:HYG85_19165"/>
<organism evidence="2 3">
    <name type="scientific">Vallitalea guaymasensis</name>
    <dbReference type="NCBI Taxonomy" id="1185412"/>
    <lineage>
        <taxon>Bacteria</taxon>
        <taxon>Bacillati</taxon>
        <taxon>Bacillota</taxon>
        <taxon>Clostridia</taxon>
        <taxon>Lachnospirales</taxon>
        <taxon>Vallitaleaceae</taxon>
        <taxon>Vallitalea</taxon>
    </lineage>
</organism>
<keyword evidence="1" id="KW-0732">Signal</keyword>
<gene>
    <name evidence="2" type="ORF">HYG85_19165</name>
</gene>
<accession>A0A8J8MDI5</accession>
<reference evidence="2 3" key="1">
    <citation type="submission" date="2020-07" db="EMBL/GenBank/DDBJ databases">
        <title>Vallitalea guaymasensis genome.</title>
        <authorList>
            <person name="Postec A."/>
        </authorList>
    </citation>
    <scope>NUCLEOTIDE SEQUENCE [LARGE SCALE GENOMIC DNA]</scope>
    <source>
        <strain evidence="2 3">Ra1766G1</strain>
    </source>
</reference>
<proteinExistence type="predicted"/>
<evidence type="ECO:0000313" key="3">
    <source>
        <dbReference type="Proteomes" id="UP000677305"/>
    </source>
</evidence>
<dbReference type="Proteomes" id="UP000677305">
    <property type="component" value="Chromosome"/>
</dbReference>
<keyword evidence="3" id="KW-1185">Reference proteome</keyword>
<evidence type="ECO:0000313" key="2">
    <source>
        <dbReference type="EMBL" id="QUH30921.1"/>
    </source>
</evidence>
<feature type="signal peptide" evidence="1">
    <location>
        <begin position="1"/>
        <end position="25"/>
    </location>
</feature>
<name>A0A8J8MDI5_9FIRM</name>
<evidence type="ECO:0000256" key="1">
    <source>
        <dbReference type="SAM" id="SignalP"/>
    </source>
</evidence>
<dbReference type="AlphaFoldDB" id="A0A8J8MDI5"/>
<dbReference type="EMBL" id="CP058561">
    <property type="protein sequence ID" value="QUH30921.1"/>
    <property type="molecule type" value="Genomic_DNA"/>
</dbReference>
<protein>
    <submittedName>
        <fullName evidence="2">Uncharacterized protein</fullName>
    </submittedName>
</protein>
<sequence>MNVKKIISLILMVCILTLNISSSNAAEVQDLTDQIEVIVKGENDELNVITYSYNQDGTMTGKQLTNGVLIAEDVIDFKNEEIKHYVYEDNISILKKQNVNKGFLKSEHNAKKNKRLKKIISIPKANNRLSVYGELSASDVQMPMATSATWYYNGKVNYKDYIDPYVGTIDSDLSTWYQIYDTDDVSYVINGEQYDVLSTIVSITIAFFVGQGLSLFAKLSTKMTNLISAILGHYGVTIANGKIKDAFTETVSVDATFYKLKAYSPYTSVTKDDFEGGKYYVKTQSSSYYQEYIYDGYYPQFISRKDNAVAVWLFNEFYAHQYPGLDW</sequence>
<feature type="chain" id="PRO_5035308335" evidence="1">
    <location>
        <begin position="26"/>
        <end position="327"/>
    </location>
</feature>